<dbReference type="AlphaFoldDB" id="A0A2T3HPH8"/>
<sequence length="322" mass="35157">MFRQLLLLGLSGMLGQGISSGHIEKLPAIALQQEVPGKDLIGRWDITINENGKEAPSWLEVKLSGTRTLVGSFVGSSGSARPVSKVNFDQGKFSFNIPPQWESGNQDFVIEGMLAGDGIKGTITTSEGKKFNWTGVRASYLKRSGTVQWGKPIELFNGRDLTGWKATGKNQWVVKNGVLTSPRSGSNLVSERKFKDFKLAIEFRYPKGSNSGVYLRGRHEVQIEDSPKDAHPSSVLFGGVYGFLTPSEINSLGPDTWQRFEITLIGRMVTIVTNGKTVISNQEIPGITGGALDSREAEDGPIYFQGDHGPIEFRKVTITPAK</sequence>
<protein>
    <submittedName>
        <fullName evidence="2">DUF1080 domain-containing protein</fullName>
    </submittedName>
</protein>
<gene>
    <name evidence="2" type="ORF">C7T94_06330</name>
</gene>
<feature type="domain" description="3-keto-alpha-glucoside-1,2-lyase/3-keto-2-hydroxy-glucal hydratase" evidence="1">
    <location>
        <begin position="152"/>
        <end position="319"/>
    </location>
</feature>
<reference evidence="2 3" key="1">
    <citation type="submission" date="2018-03" db="EMBL/GenBank/DDBJ databases">
        <authorList>
            <person name="Keele B.F."/>
        </authorList>
    </citation>
    <scope>NUCLEOTIDE SEQUENCE [LARGE SCALE GENOMIC DNA]</scope>
    <source>
        <strain evidence="2 3">YL28-9</strain>
    </source>
</reference>
<name>A0A2T3HPH8_9SPHI</name>
<dbReference type="RefSeq" id="WP_107214428.1">
    <property type="nucleotide sequence ID" value="NZ_KZ686268.1"/>
</dbReference>
<dbReference type="OrthoDB" id="190957at2"/>
<comment type="caution">
    <text evidence="2">The sequence shown here is derived from an EMBL/GenBank/DDBJ whole genome shotgun (WGS) entry which is preliminary data.</text>
</comment>
<dbReference type="Pfam" id="PF06439">
    <property type="entry name" value="3keto-disac_hyd"/>
    <property type="match status" value="1"/>
</dbReference>
<dbReference type="InterPro" id="IPR010496">
    <property type="entry name" value="AL/BT2_dom"/>
</dbReference>
<evidence type="ECO:0000313" key="2">
    <source>
        <dbReference type="EMBL" id="PST84329.1"/>
    </source>
</evidence>
<proteinExistence type="predicted"/>
<evidence type="ECO:0000313" key="3">
    <source>
        <dbReference type="Proteomes" id="UP000240912"/>
    </source>
</evidence>
<dbReference type="Proteomes" id="UP000240912">
    <property type="component" value="Unassembled WGS sequence"/>
</dbReference>
<organism evidence="2 3">
    <name type="scientific">Pedobacter yulinensis</name>
    <dbReference type="NCBI Taxonomy" id="2126353"/>
    <lineage>
        <taxon>Bacteria</taxon>
        <taxon>Pseudomonadati</taxon>
        <taxon>Bacteroidota</taxon>
        <taxon>Sphingobacteriia</taxon>
        <taxon>Sphingobacteriales</taxon>
        <taxon>Sphingobacteriaceae</taxon>
        <taxon>Pedobacter</taxon>
    </lineage>
</organism>
<dbReference type="Gene3D" id="2.60.120.560">
    <property type="entry name" value="Exo-inulinase, domain 1"/>
    <property type="match status" value="1"/>
</dbReference>
<evidence type="ECO:0000259" key="1">
    <source>
        <dbReference type="Pfam" id="PF06439"/>
    </source>
</evidence>
<dbReference type="EMBL" id="PYLS01000004">
    <property type="protein sequence ID" value="PST84329.1"/>
    <property type="molecule type" value="Genomic_DNA"/>
</dbReference>
<keyword evidence="3" id="KW-1185">Reference proteome</keyword>
<accession>A0A2T3HPH8</accession>
<dbReference type="GO" id="GO:0016787">
    <property type="term" value="F:hydrolase activity"/>
    <property type="evidence" value="ECO:0007669"/>
    <property type="project" value="InterPro"/>
</dbReference>